<feature type="signal peptide" evidence="4">
    <location>
        <begin position="1"/>
        <end position="17"/>
    </location>
</feature>
<keyword evidence="3 5" id="KW-0378">Hydrolase</keyword>
<keyword evidence="3" id="KW-0809">Transit peptide</keyword>
<evidence type="ECO:0000256" key="1">
    <source>
        <dbReference type="ARBA" id="ARBA00010759"/>
    </source>
</evidence>
<dbReference type="InterPro" id="IPR023635">
    <property type="entry name" value="Peptide_deformylase"/>
</dbReference>
<dbReference type="NCBIfam" id="NF001159">
    <property type="entry name" value="PRK00150.1-3"/>
    <property type="match status" value="1"/>
</dbReference>
<dbReference type="PANTHER" id="PTHR10458:SF22">
    <property type="entry name" value="PEPTIDE DEFORMYLASE"/>
    <property type="match status" value="1"/>
</dbReference>
<sequence>MCQRLTLSLTLTHSLLAASLLLRTVPPLVYSPPTGLQHYHPAQSTTASRPAVHHPAIAQRHCDTHISVQPFPSHAAPLPPLQRPRDPRSTVPGLAMDSVRLLHFNSTPPPIPRFSPNRLTSLDRVYLSKNRFLRPLCAVSKIGFSAAKDEAASPGDIEFEAPLKIVEYPDPKLRAKNKRIVSFDDNLKNLAREMFDVMYKTDGIGLSAPQVGINVQLMVFNPVGEPGEGEEIVLVNPRVSKYSKKLSIYNEGCLSFPGIYADVKRPESVKIDARDVNGSRFSVSLDGLPARVFQHEFDHLQGILFFERMTEEVLGSIREQLQALEMKYEQLTGVPSPEKIGNRRERRTAVGFGKS</sequence>
<evidence type="ECO:0000256" key="4">
    <source>
        <dbReference type="SAM" id="SignalP"/>
    </source>
</evidence>
<comment type="subcellular location">
    <subcellularLocation>
        <location evidence="3">Plastid</location>
        <location evidence="3">Chloroplast</location>
    </subcellularLocation>
</comment>
<dbReference type="Gene3D" id="3.90.45.10">
    <property type="entry name" value="Peptide deformylase"/>
    <property type="match status" value="1"/>
</dbReference>
<dbReference type="EC" id="3.5.1.88" evidence="2 3"/>
<keyword evidence="3" id="KW-0648">Protein biosynthesis</keyword>
<keyword evidence="3" id="KW-0150">Chloroplast</keyword>
<keyword evidence="6" id="KW-1185">Reference proteome</keyword>
<evidence type="ECO:0000313" key="5">
    <source>
        <dbReference type="EMBL" id="MED6137321.1"/>
    </source>
</evidence>
<dbReference type="Pfam" id="PF01327">
    <property type="entry name" value="Pep_deformylase"/>
    <property type="match status" value="1"/>
</dbReference>
<accession>A0ABU6SMH2</accession>
<protein>
    <recommendedName>
        <fullName evidence="2 3">Peptide deformylase</fullName>
        <ecNumber evidence="2 3">3.5.1.88</ecNumber>
    </recommendedName>
</protein>
<organism evidence="5 6">
    <name type="scientific">Stylosanthes scabra</name>
    <dbReference type="NCBI Taxonomy" id="79078"/>
    <lineage>
        <taxon>Eukaryota</taxon>
        <taxon>Viridiplantae</taxon>
        <taxon>Streptophyta</taxon>
        <taxon>Embryophyta</taxon>
        <taxon>Tracheophyta</taxon>
        <taxon>Spermatophyta</taxon>
        <taxon>Magnoliopsida</taxon>
        <taxon>eudicotyledons</taxon>
        <taxon>Gunneridae</taxon>
        <taxon>Pentapetalae</taxon>
        <taxon>rosids</taxon>
        <taxon>fabids</taxon>
        <taxon>Fabales</taxon>
        <taxon>Fabaceae</taxon>
        <taxon>Papilionoideae</taxon>
        <taxon>50 kb inversion clade</taxon>
        <taxon>dalbergioids sensu lato</taxon>
        <taxon>Dalbergieae</taxon>
        <taxon>Pterocarpus clade</taxon>
        <taxon>Stylosanthes</taxon>
    </lineage>
</organism>
<evidence type="ECO:0000313" key="6">
    <source>
        <dbReference type="Proteomes" id="UP001341840"/>
    </source>
</evidence>
<keyword evidence="4" id="KW-0732">Signal</keyword>
<dbReference type="Proteomes" id="UP001341840">
    <property type="component" value="Unassembled WGS sequence"/>
</dbReference>
<comment type="function">
    <text evidence="3">Removes the formyl group from the N-terminal Met of newly synthesized proteins.</text>
</comment>
<keyword evidence="3" id="KW-0479">Metal-binding</keyword>
<evidence type="ECO:0000256" key="2">
    <source>
        <dbReference type="ARBA" id="ARBA00012175"/>
    </source>
</evidence>
<dbReference type="NCBIfam" id="TIGR00079">
    <property type="entry name" value="pept_deformyl"/>
    <property type="match status" value="1"/>
</dbReference>
<dbReference type="PANTHER" id="PTHR10458">
    <property type="entry name" value="PEPTIDE DEFORMYLASE"/>
    <property type="match status" value="1"/>
</dbReference>
<dbReference type="HAMAP" id="MF_00163">
    <property type="entry name" value="Pep_deformylase"/>
    <property type="match status" value="1"/>
</dbReference>
<dbReference type="GO" id="GO:0042586">
    <property type="term" value="F:peptide deformylase activity"/>
    <property type="evidence" value="ECO:0007669"/>
    <property type="project" value="UniProtKB-EC"/>
</dbReference>
<dbReference type="PRINTS" id="PR01576">
    <property type="entry name" value="PDEFORMYLASE"/>
</dbReference>
<proteinExistence type="inferred from homology"/>
<keyword evidence="3" id="KW-0934">Plastid</keyword>
<dbReference type="EMBL" id="JASCZI010061030">
    <property type="protein sequence ID" value="MED6137321.1"/>
    <property type="molecule type" value="Genomic_DNA"/>
</dbReference>
<comment type="caution">
    <text evidence="5">The sequence shown here is derived from an EMBL/GenBank/DDBJ whole genome shotgun (WGS) entry which is preliminary data.</text>
</comment>
<reference evidence="5 6" key="1">
    <citation type="journal article" date="2023" name="Plants (Basel)">
        <title>Bridging the Gap: Combining Genomics and Transcriptomics Approaches to Understand Stylosanthes scabra, an Orphan Legume from the Brazilian Caatinga.</title>
        <authorList>
            <person name="Ferreira-Neto J.R.C."/>
            <person name="da Silva M.D."/>
            <person name="Binneck E."/>
            <person name="de Melo N.F."/>
            <person name="da Silva R.H."/>
            <person name="de Melo A.L.T.M."/>
            <person name="Pandolfi V."/>
            <person name="Bustamante F.O."/>
            <person name="Brasileiro-Vidal A.C."/>
            <person name="Benko-Iseppon A.M."/>
        </authorList>
    </citation>
    <scope>NUCLEOTIDE SEQUENCE [LARGE SCALE GENOMIC DNA]</scope>
    <source>
        <tissue evidence="5">Leaves</tissue>
    </source>
</reference>
<dbReference type="SUPFAM" id="SSF56420">
    <property type="entry name" value="Peptide deformylase"/>
    <property type="match status" value="1"/>
</dbReference>
<comment type="catalytic activity">
    <reaction evidence="3">
        <text>N-terminal N-formyl-L-methionyl-[peptide] + H2O = N-terminal L-methionyl-[peptide] + formate</text>
        <dbReference type="Rhea" id="RHEA:24420"/>
        <dbReference type="Rhea" id="RHEA-COMP:10639"/>
        <dbReference type="Rhea" id="RHEA-COMP:10640"/>
        <dbReference type="ChEBI" id="CHEBI:15377"/>
        <dbReference type="ChEBI" id="CHEBI:15740"/>
        <dbReference type="ChEBI" id="CHEBI:49298"/>
        <dbReference type="ChEBI" id="CHEBI:64731"/>
        <dbReference type="EC" id="3.5.1.88"/>
    </reaction>
</comment>
<dbReference type="InterPro" id="IPR036821">
    <property type="entry name" value="Peptide_deformylase_sf"/>
</dbReference>
<gene>
    <name evidence="5" type="primary">PDF1B_2</name>
    <name evidence="5" type="ORF">PIB30_063907</name>
</gene>
<feature type="chain" id="PRO_5046747883" description="Peptide deformylase" evidence="4">
    <location>
        <begin position="18"/>
        <end position="355"/>
    </location>
</feature>
<dbReference type="CDD" id="cd00487">
    <property type="entry name" value="Pep_deformylase"/>
    <property type="match status" value="1"/>
</dbReference>
<name>A0ABU6SMH2_9FABA</name>
<comment type="similarity">
    <text evidence="1 3">Belongs to the polypeptide deformylase family.</text>
</comment>
<evidence type="ECO:0000256" key="3">
    <source>
        <dbReference type="RuleBase" id="RU362111"/>
    </source>
</evidence>